<dbReference type="RefSeq" id="XP_027193594.1">
    <property type="nucleotide sequence ID" value="XM_027337793.1"/>
</dbReference>
<evidence type="ECO:0000256" key="1">
    <source>
        <dbReference type="ARBA" id="ARBA00000868"/>
    </source>
</evidence>
<keyword evidence="8" id="KW-0808">Transferase</keyword>
<dbReference type="InterPro" id="IPR000836">
    <property type="entry name" value="PRTase_dom"/>
</dbReference>
<evidence type="ECO:0000313" key="12">
    <source>
        <dbReference type="RefSeq" id="XP_027193594.1"/>
    </source>
</evidence>
<evidence type="ECO:0000256" key="7">
    <source>
        <dbReference type="ARBA" id="ARBA00022676"/>
    </source>
</evidence>
<keyword evidence="9" id="KW-0660">Purine salvage</keyword>
<keyword evidence="11" id="KW-1185">Reference proteome</keyword>
<evidence type="ECO:0000256" key="4">
    <source>
        <dbReference type="ARBA" id="ARBA00008391"/>
    </source>
</evidence>
<dbReference type="AlphaFoldDB" id="A0A6P6XNZ7"/>
<dbReference type="KEGG" id="dpte:113788329"/>
<dbReference type="PANTHER" id="PTHR32315:SF3">
    <property type="entry name" value="ADENINE PHOSPHORIBOSYLTRANSFERASE"/>
    <property type="match status" value="1"/>
</dbReference>
<protein>
    <recommendedName>
        <fullName evidence="5">adenine phosphoribosyltransferase</fullName>
        <ecNumber evidence="5">2.4.2.7</ecNumber>
    </recommendedName>
</protein>
<evidence type="ECO:0000256" key="6">
    <source>
        <dbReference type="ARBA" id="ARBA00022490"/>
    </source>
</evidence>
<keyword evidence="7" id="KW-0328">Glycosyltransferase</keyword>
<dbReference type="InterPro" id="IPR050054">
    <property type="entry name" value="UPRTase/APRTase"/>
</dbReference>
<dbReference type="InterPro" id="IPR029057">
    <property type="entry name" value="PRTase-like"/>
</dbReference>
<dbReference type="NCBIfam" id="NF002636">
    <property type="entry name" value="PRK02304.1-5"/>
    <property type="match status" value="1"/>
</dbReference>
<dbReference type="GO" id="GO:0005737">
    <property type="term" value="C:cytoplasm"/>
    <property type="evidence" value="ECO:0007669"/>
    <property type="project" value="UniProtKB-SubCell"/>
</dbReference>
<evidence type="ECO:0000259" key="10">
    <source>
        <dbReference type="Pfam" id="PF00156"/>
    </source>
</evidence>
<feature type="domain" description="Phosphoribosyltransferase" evidence="10">
    <location>
        <begin position="40"/>
        <end position="153"/>
    </location>
</feature>
<dbReference type="InParanoid" id="A0A6P6XNZ7"/>
<dbReference type="Pfam" id="PF00156">
    <property type="entry name" value="Pribosyltran"/>
    <property type="match status" value="1"/>
</dbReference>
<dbReference type="Proteomes" id="UP000515146">
    <property type="component" value="Unplaced"/>
</dbReference>
<comment type="catalytic activity">
    <reaction evidence="1">
        <text>AMP + diphosphate = 5-phospho-alpha-D-ribose 1-diphosphate + adenine</text>
        <dbReference type="Rhea" id="RHEA:16609"/>
        <dbReference type="ChEBI" id="CHEBI:16708"/>
        <dbReference type="ChEBI" id="CHEBI:33019"/>
        <dbReference type="ChEBI" id="CHEBI:58017"/>
        <dbReference type="ChEBI" id="CHEBI:456215"/>
        <dbReference type="EC" id="2.4.2.7"/>
    </reaction>
</comment>
<dbReference type="GO" id="GO:0044209">
    <property type="term" value="P:AMP salvage"/>
    <property type="evidence" value="ECO:0007669"/>
    <property type="project" value="TreeGrafter"/>
</dbReference>
<dbReference type="GO" id="GO:0006166">
    <property type="term" value="P:purine ribonucleoside salvage"/>
    <property type="evidence" value="ECO:0007669"/>
    <property type="project" value="UniProtKB-KW"/>
</dbReference>
<dbReference type="CDD" id="cd06223">
    <property type="entry name" value="PRTases_typeI"/>
    <property type="match status" value="1"/>
</dbReference>
<comment type="similarity">
    <text evidence="4">Belongs to the purine/pyrimidine phosphoribosyltransferase family.</text>
</comment>
<dbReference type="PANTHER" id="PTHR32315">
    <property type="entry name" value="ADENINE PHOSPHORIBOSYLTRANSFERASE"/>
    <property type="match status" value="1"/>
</dbReference>
<dbReference type="GO" id="GO:0006168">
    <property type="term" value="P:adenine salvage"/>
    <property type="evidence" value="ECO:0007669"/>
    <property type="project" value="TreeGrafter"/>
</dbReference>
<reference evidence="12" key="1">
    <citation type="submission" date="2025-08" db="UniProtKB">
        <authorList>
            <consortium name="RefSeq"/>
        </authorList>
    </citation>
    <scope>IDENTIFICATION</scope>
    <source>
        <strain evidence="12">Airmid</strain>
    </source>
</reference>
<evidence type="ECO:0000313" key="11">
    <source>
        <dbReference type="Proteomes" id="UP000515146"/>
    </source>
</evidence>
<dbReference type="GO" id="GO:0002055">
    <property type="term" value="F:adenine binding"/>
    <property type="evidence" value="ECO:0007669"/>
    <property type="project" value="TreeGrafter"/>
</dbReference>
<dbReference type="SUPFAM" id="SSF53271">
    <property type="entry name" value="PRTase-like"/>
    <property type="match status" value="1"/>
</dbReference>
<keyword evidence="6" id="KW-0963">Cytoplasm</keyword>
<dbReference type="OrthoDB" id="363185at2759"/>
<sequence>MDSQDDINYFIKELELHEDFPKKGVRFIDIMPIFKNKRCLHILIEQFKSFIPRNTNVIIAPELRGCLIATYVSFALDLPLVVARKPKKLPGKLITAEYKTEYSVDQLQIKDGALKKDDNVFIIDDVMATGGTLRALLSIIEQLESTCTGIGVITRIDKFSTDDITVPVYKMF</sequence>
<evidence type="ECO:0000256" key="3">
    <source>
        <dbReference type="ARBA" id="ARBA00004659"/>
    </source>
</evidence>
<name>A0A6P6XNZ7_DERPT</name>
<gene>
    <name evidence="12" type="primary">LOC113788329</name>
</gene>
<evidence type="ECO:0000256" key="8">
    <source>
        <dbReference type="ARBA" id="ARBA00022679"/>
    </source>
</evidence>
<comment type="pathway">
    <text evidence="3">Purine metabolism; AMP biosynthesis via salvage pathway; AMP from adenine: step 1/1.</text>
</comment>
<dbReference type="GO" id="GO:0016208">
    <property type="term" value="F:AMP binding"/>
    <property type="evidence" value="ECO:0007669"/>
    <property type="project" value="TreeGrafter"/>
</dbReference>
<proteinExistence type="inferred from homology"/>
<dbReference type="EC" id="2.4.2.7" evidence="5"/>
<evidence type="ECO:0000256" key="9">
    <source>
        <dbReference type="ARBA" id="ARBA00022726"/>
    </source>
</evidence>
<dbReference type="Gene3D" id="3.40.50.2020">
    <property type="match status" value="1"/>
</dbReference>
<evidence type="ECO:0000256" key="2">
    <source>
        <dbReference type="ARBA" id="ARBA00004496"/>
    </source>
</evidence>
<comment type="subcellular location">
    <subcellularLocation>
        <location evidence="2">Cytoplasm</location>
    </subcellularLocation>
</comment>
<evidence type="ECO:0000256" key="5">
    <source>
        <dbReference type="ARBA" id="ARBA00011893"/>
    </source>
</evidence>
<accession>A0A6P6XNZ7</accession>
<dbReference type="GO" id="GO:0003999">
    <property type="term" value="F:adenine phosphoribosyltransferase activity"/>
    <property type="evidence" value="ECO:0007669"/>
    <property type="project" value="UniProtKB-EC"/>
</dbReference>
<organism evidence="11 12">
    <name type="scientific">Dermatophagoides pteronyssinus</name>
    <name type="common">European house dust mite</name>
    <dbReference type="NCBI Taxonomy" id="6956"/>
    <lineage>
        <taxon>Eukaryota</taxon>
        <taxon>Metazoa</taxon>
        <taxon>Ecdysozoa</taxon>
        <taxon>Arthropoda</taxon>
        <taxon>Chelicerata</taxon>
        <taxon>Arachnida</taxon>
        <taxon>Acari</taxon>
        <taxon>Acariformes</taxon>
        <taxon>Sarcoptiformes</taxon>
        <taxon>Astigmata</taxon>
        <taxon>Psoroptidia</taxon>
        <taxon>Analgoidea</taxon>
        <taxon>Pyroglyphidae</taxon>
        <taxon>Dermatophagoidinae</taxon>
        <taxon>Dermatophagoides</taxon>
    </lineage>
</organism>